<dbReference type="Proteomes" id="UP001195483">
    <property type="component" value="Unassembled WGS sequence"/>
</dbReference>
<protein>
    <submittedName>
        <fullName evidence="1">Uncharacterized protein</fullName>
    </submittedName>
</protein>
<dbReference type="EMBL" id="JAEAOA010001522">
    <property type="protein sequence ID" value="KAK3583439.1"/>
    <property type="molecule type" value="Genomic_DNA"/>
</dbReference>
<reference evidence="1" key="3">
    <citation type="submission" date="2023-05" db="EMBL/GenBank/DDBJ databases">
        <authorList>
            <person name="Smith C.H."/>
        </authorList>
    </citation>
    <scope>NUCLEOTIDE SEQUENCE</scope>
    <source>
        <strain evidence="1">CHS0354</strain>
        <tissue evidence="1">Mantle</tissue>
    </source>
</reference>
<organism evidence="1 2">
    <name type="scientific">Potamilus streckersoni</name>
    <dbReference type="NCBI Taxonomy" id="2493646"/>
    <lineage>
        <taxon>Eukaryota</taxon>
        <taxon>Metazoa</taxon>
        <taxon>Spiralia</taxon>
        <taxon>Lophotrochozoa</taxon>
        <taxon>Mollusca</taxon>
        <taxon>Bivalvia</taxon>
        <taxon>Autobranchia</taxon>
        <taxon>Heteroconchia</taxon>
        <taxon>Palaeoheterodonta</taxon>
        <taxon>Unionida</taxon>
        <taxon>Unionoidea</taxon>
        <taxon>Unionidae</taxon>
        <taxon>Ambleminae</taxon>
        <taxon>Lampsilini</taxon>
        <taxon>Potamilus</taxon>
    </lineage>
</organism>
<proteinExistence type="predicted"/>
<gene>
    <name evidence="1" type="ORF">CHS0354_025562</name>
</gene>
<dbReference type="AlphaFoldDB" id="A0AAE0VMK1"/>
<evidence type="ECO:0000313" key="1">
    <source>
        <dbReference type="EMBL" id="KAK3583439.1"/>
    </source>
</evidence>
<reference evidence="1" key="2">
    <citation type="journal article" date="2021" name="Genome Biol. Evol.">
        <title>Developing a high-quality reference genome for a parasitic bivalve with doubly uniparental inheritance (Bivalvia: Unionida).</title>
        <authorList>
            <person name="Smith C.H."/>
        </authorList>
    </citation>
    <scope>NUCLEOTIDE SEQUENCE</scope>
    <source>
        <strain evidence="1">CHS0354</strain>
        <tissue evidence="1">Mantle</tissue>
    </source>
</reference>
<accession>A0AAE0VMK1</accession>
<keyword evidence="2" id="KW-1185">Reference proteome</keyword>
<sequence length="92" mass="10379">MCFDIINSKKKIYSLMNPNLQSPYLEAGRCRFTGVTLNPPVAKHSAGSMCATILECHHVLERDERYAGRLLLPVQTSKGRQVQRLDSPTTKF</sequence>
<evidence type="ECO:0000313" key="2">
    <source>
        <dbReference type="Proteomes" id="UP001195483"/>
    </source>
</evidence>
<name>A0AAE0VMK1_9BIVA</name>
<comment type="caution">
    <text evidence="1">The sequence shown here is derived from an EMBL/GenBank/DDBJ whole genome shotgun (WGS) entry which is preliminary data.</text>
</comment>
<reference evidence="1" key="1">
    <citation type="journal article" date="2021" name="Genome Biol. Evol.">
        <title>A High-Quality Reference Genome for a Parasitic Bivalve with Doubly Uniparental Inheritance (Bivalvia: Unionida).</title>
        <authorList>
            <person name="Smith C.H."/>
        </authorList>
    </citation>
    <scope>NUCLEOTIDE SEQUENCE</scope>
    <source>
        <strain evidence="1">CHS0354</strain>
    </source>
</reference>